<keyword evidence="2" id="KW-1133">Transmembrane helix</keyword>
<dbReference type="InterPro" id="IPR011129">
    <property type="entry name" value="CSD"/>
</dbReference>
<protein>
    <submittedName>
        <fullName evidence="4">Cold-shock DNA-binding protein family</fullName>
    </submittedName>
</protein>
<comment type="subcellular location">
    <subcellularLocation>
        <location evidence="1">Cytoplasm</location>
    </subcellularLocation>
</comment>
<dbReference type="InterPro" id="IPR019844">
    <property type="entry name" value="CSD_CS"/>
</dbReference>
<dbReference type="GO" id="GO:0005829">
    <property type="term" value="C:cytosol"/>
    <property type="evidence" value="ECO:0007669"/>
    <property type="project" value="UniProtKB-ARBA"/>
</dbReference>
<sequence>MNRKVFVRSIIISLLLAAPAPLLITLFVSFTGGLLSQQLLASLELGGVAVVYVAVAAAVFLLLLIATSAAQVLAPSSSPASAVLADIENDDREIGEVKWFNVNKGYGFITRDNGDDVFVHFRAIRGKGHRTLAEGQKVRYHVVENERGLQADDVTVIT</sequence>
<accession>A0A1G9QJJ2</accession>
<feature type="domain" description="CSD" evidence="3">
    <location>
        <begin position="92"/>
        <end position="156"/>
    </location>
</feature>
<dbReference type="RefSeq" id="WP_089658917.1">
    <property type="nucleotide sequence ID" value="NZ_FNGH01000009.1"/>
</dbReference>
<dbReference type="Gene3D" id="2.40.50.140">
    <property type="entry name" value="Nucleic acid-binding proteins"/>
    <property type="match status" value="1"/>
</dbReference>
<dbReference type="EMBL" id="FNGH01000009">
    <property type="protein sequence ID" value="SDM10455.1"/>
    <property type="molecule type" value="Genomic_DNA"/>
</dbReference>
<dbReference type="PROSITE" id="PS51857">
    <property type="entry name" value="CSD_2"/>
    <property type="match status" value="1"/>
</dbReference>
<dbReference type="OrthoDB" id="9810590at2"/>
<dbReference type="SUPFAM" id="SSF50249">
    <property type="entry name" value="Nucleic acid-binding proteins"/>
    <property type="match status" value="1"/>
</dbReference>
<dbReference type="Pfam" id="PF00313">
    <property type="entry name" value="CSD"/>
    <property type="match status" value="1"/>
</dbReference>
<evidence type="ECO:0000313" key="4">
    <source>
        <dbReference type="EMBL" id="SDM10455.1"/>
    </source>
</evidence>
<evidence type="ECO:0000256" key="1">
    <source>
        <dbReference type="RuleBase" id="RU000408"/>
    </source>
</evidence>
<name>A0A1G9QJJ2_9GAMM</name>
<keyword evidence="4" id="KW-0238">DNA-binding</keyword>
<dbReference type="GO" id="GO:0003677">
    <property type="term" value="F:DNA binding"/>
    <property type="evidence" value="ECO:0007669"/>
    <property type="project" value="UniProtKB-KW"/>
</dbReference>
<evidence type="ECO:0000259" key="3">
    <source>
        <dbReference type="PROSITE" id="PS51857"/>
    </source>
</evidence>
<dbReference type="SMART" id="SM00357">
    <property type="entry name" value="CSP"/>
    <property type="match status" value="1"/>
</dbReference>
<proteinExistence type="predicted"/>
<dbReference type="CDD" id="cd04458">
    <property type="entry name" value="CSP_CDS"/>
    <property type="match status" value="1"/>
</dbReference>
<dbReference type="PRINTS" id="PR00050">
    <property type="entry name" value="COLDSHOCK"/>
</dbReference>
<gene>
    <name evidence="4" type="ORF">SAMN05192555_109134</name>
</gene>
<dbReference type="InterPro" id="IPR012340">
    <property type="entry name" value="NA-bd_OB-fold"/>
</dbReference>
<organism evidence="4 5">
    <name type="scientific">Franzmannia pantelleriensis</name>
    <dbReference type="NCBI Taxonomy" id="48727"/>
    <lineage>
        <taxon>Bacteria</taxon>
        <taxon>Pseudomonadati</taxon>
        <taxon>Pseudomonadota</taxon>
        <taxon>Gammaproteobacteria</taxon>
        <taxon>Oceanospirillales</taxon>
        <taxon>Halomonadaceae</taxon>
        <taxon>Franzmannia</taxon>
    </lineage>
</organism>
<dbReference type="PANTHER" id="PTHR11544">
    <property type="entry name" value="COLD SHOCK DOMAIN CONTAINING PROTEINS"/>
    <property type="match status" value="1"/>
</dbReference>
<dbReference type="STRING" id="48727.SAMN05192555_109134"/>
<dbReference type="PROSITE" id="PS00352">
    <property type="entry name" value="CSD_1"/>
    <property type="match status" value="1"/>
</dbReference>
<dbReference type="AlphaFoldDB" id="A0A1G9QJJ2"/>
<dbReference type="InterPro" id="IPR050181">
    <property type="entry name" value="Cold_shock_domain"/>
</dbReference>
<dbReference type="InterPro" id="IPR002059">
    <property type="entry name" value="CSP_DNA-bd"/>
</dbReference>
<dbReference type="Proteomes" id="UP000199107">
    <property type="component" value="Unassembled WGS sequence"/>
</dbReference>
<keyword evidence="5" id="KW-1185">Reference proteome</keyword>
<reference evidence="5" key="1">
    <citation type="submission" date="2016-10" db="EMBL/GenBank/DDBJ databases">
        <authorList>
            <person name="Varghese N."/>
            <person name="Submissions S."/>
        </authorList>
    </citation>
    <scope>NUCLEOTIDE SEQUENCE [LARGE SCALE GENOMIC DNA]</scope>
    <source>
        <strain evidence="5">AAP</strain>
    </source>
</reference>
<evidence type="ECO:0000313" key="5">
    <source>
        <dbReference type="Proteomes" id="UP000199107"/>
    </source>
</evidence>
<feature type="transmembrane region" description="Helical" evidence="2">
    <location>
        <begin position="46"/>
        <end position="66"/>
    </location>
</feature>
<evidence type="ECO:0000256" key="2">
    <source>
        <dbReference type="SAM" id="Phobius"/>
    </source>
</evidence>
<keyword evidence="2" id="KW-0472">Membrane</keyword>
<keyword evidence="2" id="KW-0812">Transmembrane</keyword>